<dbReference type="Proteomes" id="UP000785679">
    <property type="component" value="Unassembled WGS sequence"/>
</dbReference>
<dbReference type="Gene3D" id="3.80.10.10">
    <property type="entry name" value="Ribonuclease Inhibitor"/>
    <property type="match status" value="1"/>
</dbReference>
<accession>A0A8J8NUL5</accession>
<sequence length="328" mass="37935">MKLDVAWAITHMKSIQFEKLWEISLNGYVTDKEEFVNTVFGGPLRKCRRKKLITQEGNKFGFSYNEVLTEPDTATQEFHSQGCHAIKTAIFALNNCQYLTKLCIECDIYEIHSSSDLQIRIAYLKELRLSNFQKKKHILFAEEIIKRCKDTLTSLYFSSCDETDLKPLKFSKALTHLAIENCSLDTLEVIATLEQLQHLETENKDLLELVKAMKSLKSLKYSGSNLNCANFKFPSSLTSLHFQESIRTAGLKTLLQIHPLIREVTLPIPSKRHQVAELLIEYKNIKFNFTYNHNVSQSMSFIDDFNLLYPKLKEQGDIRPINTKFQSY</sequence>
<dbReference type="InterPro" id="IPR032675">
    <property type="entry name" value="LRR_dom_sf"/>
</dbReference>
<evidence type="ECO:0000313" key="1">
    <source>
        <dbReference type="EMBL" id="TNV82297.1"/>
    </source>
</evidence>
<dbReference type="EMBL" id="RRYP01005131">
    <property type="protein sequence ID" value="TNV82297.1"/>
    <property type="molecule type" value="Genomic_DNA"/>
</dbReference>
<dbReference type="SUPFAM" id="SSF52058">
    <property type="entry name" value="L domain-like"/>
    <property type="match status" value="1"/>
</dbReference>
<protein>
    <submittedName>
        <fullName evidence="1">Uncharacterized protein</fullName>
    </submittedName>
</protein>
<gene>
    <name evidence="1" type="ORF">FGO68_gene17612</name>
</gene>
<comment type="caution">
    <text evidence="1">The sequence shown here is derived from an EMBL/GenBank/DDBJ whole genome shotgun (WGS) entry which is preliminary data.</text>
</comment>
<proteinExistence type="predicted"/>
<name>A0A8J8NUL5_HALGN</name>
<organism evidence="1 2">
    <name type="scientific">Halteria grandinella</name>
    <dbReference type="NCBI Taxonomy" id="5974"/>
    <lineage>
        <taxon>Eukaryota</taxon>
        <taxon>Sar</taxon>
        <taxon>Alveolata</taxon>
        <taxon>Ciliophora</taxon>
        <taxon>Intramacronucleata</taxon>
        <taxon>Spirotrichea</taxon>
        <taxon>Stichotrichia</taxon>
        <taxon>Sporadotrichida</taxon>
        <taxon>Halteriidae</taxon>
        <taxon>Halteria</taxon>
    </lineage>
</organism>
<keyword evidence="2" id="KW-1185">Reference proteome</keyword>
<reference evidence="1" key="1">
    <citation type="submission" date="2019-06" db="EMBL/GenBank/DDBJ databases">
        <authorList>
            <person name="Zheng W."/>
        </authorList>
    </citation>
    <scope>NUCLEOTIDE SEQUENCE</scope>
    <source>
        <strain evidence="1">QDHG01</strain>
    </source>
</reference>
<evidence type="ECO:0000313" key="2">
    <source>
        <dbReference type="Proteomes" id="UP000785679"/>
    </source>
</evidence>
<dbReference type="AlphaFoldDB" id="A0A8J8NUL5"/>